<name>A0AAE1AKP5_9GAST</name>
<proteinExistence type="predicted"/>
<organism evidence="1 2">
    <name type="scientific">Elysia crispata</name>
    <name type="common">lettuce slug</name>
    <dbReference type="NCBI Taxonomy" id="231223"/>
    <lineage>
        <taxon>Eukaryota</taxon>
        <taxon>Metazoa</taxon>
        <taxon>Spiralia</taxon>
        <taxon>Lophotrochozoa</taxon>
        <taxon>Mollusca</taxon>
        <taxon>Gastropoda</taxon>
        <taxon>Heterobranchia</taxon>
        <taxon>Euthyneura</taxon>
        <taxon>Panpulmonata</taxon>
        <taxon>Sacoglossa</taxon>
        <taxon>Placobranchoidea</taxon>
        <taxon>Plakobranchidae</taxon>
        <taxon>Elysia</taxon>
    </lineage>
</organism>
<keyword evidence="2" id="KW-1185">Reference proteome</keyword>
<evidence type="ECO:0000313" key="2">
    <source>
        <dbReference type="Proteomes" id="UP001283361"/>
    </source>
</evidence>
<reference evidence="1" key="1">
    <citation type="journal article" date="2023" name="G3 (Bethesda)">
        <title>A reference genome for the long-term kleptoplast-retaining sea slug Elysia crispata morphotype clarki.</title>
        <authorList>
            <person name="Eastman K.E."/>
            <person name="Pendleton A.L."/>
            <person name="Shaikh M.A."/>
            <person name="Suttiyut T."/>
            <person name="Ogas R."/>
            <person name="Tomko P."/>
            <person name="Gavelis G."/>
            <person name="Widhalm J.R."/>
            <person name="Wisecaver J.H."/>
        </authorList>
    </citation>
    <scope>NUCLEOTIDE SEQUENCE</scope>
    <source>
        <strain evidence="1">ECLA1</strain>
    </source>
</reference>
<gene>
    <name evidence="1" type="ORF">RRG08_004588</name>
</gene>
<dbReference type="Proteomes" id="UP001283361">
    <property type="component" value="Unassembled WGS sequence"/>
</dbReference>
<dbReference type="AlphaFoldDB" id="A0AAE1AKP5"/>
<protein>
    <submittedName>
        <fullName evidence="1">Uncharacterized protein</fullName>
    </submittedName>
</protein>
<dbReference type="EMBL" id="JAWDGP010001658">
    <property type="protein sequence ID" value="KAK3789517.1"/>
    <property type="molecule type" value="Genomic_DNA"/>
</dbReference>
<evidence type="ECO:0000313" key="1">
    <source>
        <dbReference type="EMBL" id="KAK3789517.1"/>
    </source>
</evidence>
<accession>A0AAE1AKP5</accession>
<comment type="caution">
    <text evidence="1">The sequence shown here is derived from an EMBL/GenBank/DDBJ whole genome shotgun (WGS) entry which is preliminary data.</text>
</comment>
<sequence>MRFTWVVSIKHPDQWNEWAVSYFKATLKAKLLNKEWVVELPLLLQYTQRPRGVIPEMLLDSQLKISPSKSDHVASVPMRHELSIPATACPSYSVM</sequence>